<dbReference type="SUPFAM" id="SSF55920">
    <property type="entry name" value="Creatinase/aminopeptidase"/>
    <property type="match status" value="1"/>
</dbReference>
<sequence length="416" mass="46441">MIEKQVAGELMPSTRLSSITTIPHVPFPFIECQNRILKARQLMKSNSFDALLITSEHNFRYFVDDTSTTPVQTTRPRFLLLLTSGEVIAVVPTGLDDFLRETTWIQDFRTWPGPNPRDEGVSEVTSLLNQLLPENARIGIELGPESRLGVSGGDFLRIAEAIRPRVFEDASEPIMTPLRMIKSDGEIDRIRTVCETVSHVFDNLTQQLYSGMTEREASRLFELECFKRGVDKTTKIDGASGHGGYSRCYGEPTDKVMSGGDVLFIDAGCQFNFYWCDFNRNFSFGEADPHTQDAYRAVWEATEVGISAAQPGIPICNVWTAMSDSLSQLRHRGKSSNIGRMGHSMGLWMPELPSVQQNDNTVLEAGMIVNIEPSMTYPSYFDGSSKLMLHEEVVVITESGAKLLTSRAPRQIPVVK</sequence>
<dbReference type="InterPro" id="IPR050659">
    <property type="entry name" value="Peptidase_M24B"/>
</dbReference>
<reference evidence="3 4" key="1">
    <citation type="submission" date="2023-08" db="EMBL/GenBank/DDBJ databases">
        <title>Implementing the SeqCode for naming new Mesorhizobium species isolated from Vachellia karroo root nodules.</title>
        <authorList>
            <person name="Van Lill M."/>
        </authorList>
    </citation>
    <scope>NUCLEOTIDE SEQUENCE [LARGE SCALE GENOMIC DNA]</scope>
    <source>
        <strain evidence="3 4">MSK 1335</strain>
    </source>
</reference>
<evidence type="ECO:0000259" key="2">
    <source>
        <dbReference type="Pfam" id="PF01321"/>
    </source>
</evidence>
<keyword evidence="4" id="KW-1185">Reference proteome</keyword>
<evidence type="ECO:0000313" key="3">
    <source>
        <dbReference type="EMBL" id="MDX8529041.1"/>
    </source>
</evidence>
<name>A0ABU4ZUE4_9HYPH</name>
<dbReference type="Gene3D" id="3.40.350.10">
    <property type="entry name" value="Creatinase/prolidase N-terminal domain"/>
    <property type="match status" value="1"/>
</dbReference>
<evidence type="ECO:0000313" key="4">
    <source>
        <dbReference type="Proteomes" id="UP001276840"/>
    </source>
</evidence>
<gene>
    <name evidence="3" type="ORF">RFM68_31750</name>
</gene>
<feature type="domain" description="Creatinase N-terminal" evidence="2">
    <location>
        <begin position="35"/>
        <end position="181"/>
    </location>
</feature>
<feature type="domain" description="Peptidase M24" evidence="1">
    <location>
        <begin position="189"/>
        <end position="398"/>
    </location>
</feature>
<organism evidence="3 4">
    <name type="scientific">Mesorhizobium montanum</name>
    <dbReference type="NCBI Taxonomy" id="3072323"/>
    <lineage>
        <taxon>Bacteria</taxon>
        <taxon>Pseudomonadati</taxon>
        <taxon>Pseudomonadota</taxon>
        <taxon>Alphaproteobacteria</taxon>
        <taxon>Hyphomicrobiales</taxon>
        <taxon>Phyllobacteriaceae</taxon>
        <taxon>Mesorhizobium</taxon>
    </lineage>
</organism>
<evidence type="ECO:0000259" key="1">
    <source>
        <dbReference type="Pfam" id="PF00557"/>
    </source>
</evidence>
<comment type="caution">
    <text evidence="3">The sequence shown here is derived from an EMBL/GenBank/DDBJ whole genome shotgun (WGS) entry which is preliminary data.</text>
</comment>
<dbReference type="Proteomes" id="UP001276840">
    <property type="component" value="Unassembled WGS sequence"/>
</dbReference>
<accession>A0ABU4ZUE4</accession>
<dbReference type="Pfam" id="PF00557">
    <property type="entry name" value="Peptidase_M24"/>
    <property type="match status" value="1"/>
</dbReference>
<proteinExistence type="predicted"/>
<dbReference type="CDD" id="cd01066">
    <property type="entry name" value="APP_MetAP"/>
    <property type="match status" value="1"/>
</dbReference>
<dbReference type="InterPro" id="IPR000587">
    <property type="entry name" value="Creatinase_N"/>
</dbReference>
<dbReference type="SUPFAM" id="SSF53092">
    <property type="entry name" value="Creatinase/prolidase N-terminal domain"/>
    <property type="match status" value="1"/>
</dbReference>
<dbReference type="InterPro" id="IPR036005">
    <property type="entry name" value="Creatinase/aminopeptidase-like"/>
</dbReference>
<protein>
    <submittedName>
        <fullName evidence="3">Xaa-Pro peptidase family protein</fullName>
    </submittedName>
</protein>
<dbReference type="InterPro" id="IPR000994">
    <property type="entry name" value="Pept_M24"/>
</dbReference>
<dbReference type="InterPro" id="IPR029149">
    <property type="entry name" value="Creatin/AminoP/Spt16_N"/>
</dbReference>
<dbReference type="Gene3D" id="3.90.230.10">
    <property type="entry name" value="Creatinase/methionine aminopeptidase superfamily"/>
    <property type="match status" value="1"/>
</dbReference>
<dbReference type="PANTHER" id="PTHR46112:SF2">
    <property type="entry name" value="XAA-PRO AMINOPEPTIDASE P-RELATED"/>
    <property type="match status" value="1"/>
</dbReference>
<dbReference type="RefSeq" id="WP_320236913.1">
    <property type="nucleotide sequence ID" value="NZ_JAVIJF010000035.1"/>
</dbReference>
<dbReference type="EMBL" id="JAVIJF010000035">
    <property type="protein sequence ID" value="MDX8529041.1"/>
    <property type="molecule type" value="Genomic_DNA"/>
</dbReference>
<dbReference type="Pfam" id="PF01321">
    <property type="entry name" value="Creatinase_N"/>
    <property type="match status" value="1"/>
</dbReference>
<dbReference type="PANTHER" id="PTHR46112">
    <property type="entry name" value="AMINOPEPTIDASE"/>
    <property type="match status" value="1"/>
</dbReference>